<gene>
    <name evidence="3" type="ORF">HAHE_07250</name>
</gene>
<keyword evidence="1" id="KW-0378">Hydrolase</keyword>
<proteinExistence type="predicted"/>
<dbReference type="InterPro" id="IPR036514">
    <property type="entry name" value="SGNH_hydro_sf"/>
</dbReference>
<name>A0ABM7RIH6_9BACT</name>
<dbReference type="Pfam" id="PF03629">
    <property type="entry name" value="SASA"/>
    <property type="match status" value="1"/>
</dbReference>
<dbReference type="Gene3D" id="3.40.50.1110">
    <property type="entry name" value="SGNH hydrolase"/>
    <property type="match status" value="1"/>
</dbReference>
<accession>A0ABM7RIH6</accession>
<keyword evidence="4" id="KW-1185">Reference proteome</keyword>
<dbReference type="EMBL" id="AP024702">
    <property type="protein sequence ID" value="BCX46817.1"/>
    <property type="molecule type" value="Genomic_DNA"/>
</dbReference>
<evidence type="ECO:0000313" key="3">
    <source>
        <dbReference type="EMBL" id="BCX46817.1"/>
    </source>
</evidence>
<evidence type="ECO:0000259" key="2">
    <source>
        <dbReference type="Pfam" id="PF03629"/>
    </source>
</evidence>
<evidence type="ECO:0000256" key="1">
    <source>
        <dbReference type="ARBA" id="ARBA00022801"/>
    </source>
</evidence>
<dbReference type="SUPFAM" id="SSF52266">
    <property type="entry name" value="SGNH hydrolase"/>
    <property type="match status" value="1"/>
</dbReference>
<dbReference type="PANTHER" id="PTHR31988">
    <property type="entry name" value="ESTERASE, PUTATIVE (DUF303)-RELATED"/>
    <property type="match status" value="1"/>
</dbReference>
<evidence type="ECO:0000313" key="4">
    <source>
        <dbReference type="Proteomes" id="UP001374893"/>
    </source>
</evidence>
<dbReference type="InterPro" id="IPR052940">
    <property type="entry name" value="Carb_Esterase_6"/>
</dbReference>
<reference evidence="3 4" key="1">
    <citation type="submission" date="2021-06" db="EMBL/GenBank/DDBJ databases">
        <title>Complete genome of Haloferula helveola possessing various polysaccharide degrading enzymes.</title>
        <authorList>
            <person name="Takami H."/>
            <person name="Huang C."/>
            <person name="Hamasaki K."/>
        </authorList>
    </citation>
    <scope>NUCLEOTIDE SEQUENCE [LARGE SCALE GENOMIC DNA]</scope>
    <source>
        <strain evidence="3 4">CN-1</strain>
    </source>
</reference>
<sequence length="241" mass="26334">MPATPALFRIVLSMLLLALTVRGLADEPERHLFILSGQSNMTGGLAKGFTETVGKEFGAGNIEVAMSMKSGRGIRFWVADYEAPEGSRLAGKKSADNGSEYPKLLNAAEKTGDARSFASVTFVWMQGESDGGNGMSAAYAESFRKLRKRLMADLGLKRMNTVIGRISDFGLHGDKADGWREVRDAQVKLAEELENGAWIDTDDLNDAEGKPEGHLHYPKEQSIALGNRFANRAIGLIRDRR</sequence>
<dbReference type="InterPro" id="IPR005181">
    <property type="entry name" value="SASA"/>
</dbReference>
<dbReference type="PANTHER" id="PTHR31988:SF19">
    <property type="entry name" value="9-O-ACETYL-N-ACETYLNEURAMINIC ACID DEACETYLASE-RELATED"/>
    <property type="match status" value="1"/>
</dbReference>
<organism evidence="3 4">
    <name type="scientific">Haloferula helveola</name>
    <dbReference type="NCBI Taxonomy" id="490095"/>
    <lineage>
        <taxon>Bacteria</taxon>
        <taxon>Pseudomonadati</taxon>
        <taxon>Verrucomicrobiota</taxon>
        <taxon>Verrucomicrobiia</taxon>
        <taxon>Verrucomicrobiales</taxon>
        <taxon>Verrucomicrobiaceae</taxon>
        <taxon>Haloferula</taxon>
    </lineage>
</organism>
<dbReference type="Proteomes" id="UP001374893">
    <property type="component" value="Chromosome"/>
</dbReference>
<feature type="domain" description="Sialate O-acetylesterase" evidence="2">
    <location>
        <begin position="96"/>
        <end position="233"/>
    </location>
</feature>
<protein>
    <recommendedName>
        <fullName evidence="2">Sialate O-acetylesterase domain-containing protein</fullName>
    </recommendedName>
</protein>
<dbReference type="RefSeq" id="WP_353415608.1">
    <property type="nucleotide sequence ID" value="NZ_BAABRH010000006.1"/>
</dbReference>